<dbReference type="InterPro" id="IPR027417">
    <property type="entry name" value="P-loop_NTPase"/>
</dbReference>
<feature type="non-terminal residue" evidence="4">
    <location>
        <position position="1"/>
    </location>
</feature>
<dbReference type="EMBL" id="VZUH01006178">
    <property type="protein sequence ID" value="NXU91031.1"/>
    <property type="molecule type" value="Genomic_DNA"/>
</dbReference>
<evidence type="ECO:0000256" key="1">
    <source>
        <dbReference type="SAM" id="Coils"/>
    </source>
</evidence>
<feature type="domain" description="NOA1/YqeH-like C-terminal" evidence="3">
    <location>
        <begin position="411"/>
        <end position="511"/>
    </location>
</feature>
<protein>
    <submittedName>
        <fullName evidence="4">NOA1 protein</fullName>
    </submittedName>
</protein>
<dbReference type="GO" id="GO:0005525">
    <property type="term" value="F:GTP binding"/>
    <property type="evidence" value="ECO:0007669"/>
    <property type="project" value="InterPro"/>
</dbReference>
<keyword evidence="1" id="KW-0175">Coiled coil</keyword>
<keyword evidence="5" id="KW-1185">Reference proteome</keyword>
<gene>
    <name evidence="4" type="primary">Noa1</name>
    <name evidence="4" type="ORF">XIPELE_R09491</name>
</gene>
<dbReference type="Pfam" id="PF01926">
    <property type="entry name" value="MMR_HSR1"/>
    <property type="match status" value="1"/>
</dbReference>
<dbReference type="PANTHER" id="PTHR46406:SF1">
    <property type="entry name" value="NITRIC OXIDE-ASSOCIATED PROTEIN 1"/>
    <property type="match status" value="1"/>
</dbReference>
<feature type="coiled-coil region" evidence="1">
    <location>
        <begin position="255"/>
        <end position="282"/>
    </location>
</feature>
<evidence type="ECO:0000313" key="5">
    <source>
        <dbReference type="Proteomes" id="UP000551443"/>
    </source>
</evidence>
<dbReference type="Pfam" id="PF21516">
    <property type="entry name" value="YqeH-like_C"/>
    <property type="match status" value="1"/>
</dbReference>
<feature type="domain" description="G" evidence="2">
    <location>
        <begin position="199"/>
        <end position="249"/>
    </location>
</feature>
<dbReference type="InterPro" id="IPR006073">
    <property type="entry name" value="GTP-bd"/>
</dbReference>
<name>A0A7L3PMW3_9DEND</name>
<reference evidence="4 5" key="1">
    <citation type="submission" date="2019-09" db="EMBL/GenBank/DDBJ databases">
        <title>Bird 10,000 Genomes (B10K) Project - Family phase.</title>
        <authorList>
            <person name="Zhang G."/>
        </authorList>
    </citation>
    <scope>NUCLEOTIDE SEQUENCE [LARGE SCALE GENOMIC DNA]</scope>
    <source>
        <strain evidence="4">OUT-0059</strain>
        <tissue evidence="4">Muscle</tissue>
    </source>
</reference>
<comment type="caution">
    <text evidence="4">The sequence shown here is derived from an EMBL/GenBank/DDBJ whole genome shotgun (WGS) entry which is preliminary data.</text>
</comment>
<organism evidence="4 5">
    <name type="scientific">Xiphorhynchus elegans</name>
    <name type="common">elegant woodcreeper</name>
    <dbReference type="NCBI Taxonomy" id="269412"/>
    <lineage>
        <taxon>Eukaryota</taxon>
        <taxon>Metazoa</taxon>
        <taxon>Chordata</taxon>
        <taxon>Craniata</taxon>
        <taxon>Vertebrata</taxon>
        <taxon>Euteleostomi</taxon>
        <taxon>Archelosauria</taxon>
        <taxon>Archosauria</taxon>
        <taxon>Dinosauria</taxon>
        <taxon>Saurischia</taxon>
        <taxon>Theropoda</taxon>
        <taxon>Coelurosauria</taxon>
        <taxon>Aves</taxon>
        <taxon>Neognathae</taxon>
        <taxon>Neoaves</taxon>
        <taxon>Telluraves</taxon>
        <taxon>Australaves</taxon>
        <taxon>Passeriformes</taxon>
        <taxon>Dendrocolaptidae</taxon>
        <taxon>Xiphorhynchus</taxon>
    </lineage>
</organism>
<dbReference type="InterPro" id="IPR048422">
    <property type="entry name" value="NOA1/YqeH-like_C"/>
</dbReference>
<dbReference type="PANTHER" id="PTHR46406">
    <property type="entry name" value="NITRIC OXIDE-ASSOCIATED PROTEIN 1"/>
    <property type="match status" value="1"/>
</dbReference>
<dbReference type="Proteomes" id="UP000551443">
    <property type="component" value="Unassembled WGS sequence"/>
</dbReference>
<evidence type="ECO:0000259" key="3">
    <source>
        <dbReference type="Pfam" id="PF21516"/>
    </source>
</evidence>
<evidence type="ECO:0000313" key="4">
    <source>
        <dbReference type="EMBL" id="NXU91031.1"/>
    </source>
</evidence>
<dbReference type="SUPFAM" id="SSF52540">
    <property type="entry name" value="P-loop containing nucleoside triphosphate hydrolases"/>
    <property type="match status" value="1"/>
</dbReference>
<evidence type="ECO:0000259" key="2">
    <source>
        <dbReference type="Pfam" id="PF01926"/>
    </source>
</evidence>
<feature type="non-terminal residue" evidence="4">
    <location>
        <position position="550"/>
    </location>
</feature>
<dbReference type="CDD" id="cd01855">
    <property type="entry name" value="YqeH"/>
    <property type="match status" value="1"/>
</dbReference>
<dbReference type="AlphaFoldDB" id="A0A7L3PMW3"/>
<sequence length="550" mass="58922">AGAAGAAGTAGAVGTADPAVAPAGAPSCSGCGAALQSADSGLPGFVPGGRAGGGSVCQRCWALSHHGRALRLRLPPGEHRRVLSAALRRPPRHGRGPLLLYVLDLLELPDPVLPQLPALLGPAVPAAGVLVVGNKVDLLPADGPGHLGRLRRSVWAACAGAGLRGAALVDIRLVSAKTGYGMEGLVSRLQRSWRCAGDVYLLGATNSGKSTLFNTLLRSDYCKSRAPDIVDRATVSPWPGTTLNLLKFPIINPTCDRIFRRQERLKEEATKTEDELSSEEKKYLNHLKKQGYLVGEVGRTFQRQKPSTVVDFDPDALSYSVDEDPVHSPKKCEKKEEFTQNEIKDARWCFDTPGIVKEDCVLNLLTEKEVKLVLPTVAIIPRTFILKPGMTLFLAALGRVDYLQGEKSAWFSVVASNMLPVHITTLSNADAIYEKHAGGELLKVPMGGEERMKEFPPLVPQDITLKGIGTTEAVADIKLSSAGWVAVTAHAEEELLLRAYTPKGTALVVREPPLLPYISTIRGARIAGTAAYRTKKPPSFVENLKTTGSR</sequence>
<dbReference type="InterPro" id="IPR052807">
    <property type="entry name" value="Mito_transl_resp_regulator"/>
</dbReference>
<accession>A0A7L3PMW3</accession>
<dbReference type="Gene3D" id="3.40.50.300">
    <property type="entry name" value="P-loop containing nucleotide triphosphate hydrolases"/>
    <property type="match status" value="1"/>
</dbReference>
<proteinExistence type="predicted"/>